<sequence length="451" mass="50026">MPEIGEVARIVHFLRRHLIGRSIRNVLTQEDDIVYGKVGTSASAFKAALTGKKVIDARQQGKYFWLVLSSPPHPLMHFGMSGWMKFSNDDTAYYKPVSKEEEPDWPPRFWKFVLEMDGDSECKAAFVDARRLGRIRLIDGPGEELRKMSPLKENGPDPVIDKDIVTVDWLGQKLRSKRVPVKALLLDQANLSGVGNWVADEVLYQARLHPEQYSNTFSDSQVADLHAALMHVCGIACSTLADSSKFPENFLMKHRWGKGKKNGSKLPNGDKIVFLKVGGRTSAVVPSVQKKTGKVAGDLATPDEKEESDGTSDGALEEEDTKPAKGRRGAARKTKAQTADEVPKVNGTKSERRSRTSRVKKEDTNGVKVENGEHVEEATEAPKPTKRNTKRKTHEPKEEPADEETVETKPPPKKSKKAADKTPSKKAGRKAAAPKVVQEPEGGRRRSLRNK</sequence>
<dbReference type="Pfam" id="PF06831">
    <property type="entry name" value="H2TH"/>
    <property type="match status" value="1"/>
</dbReference>
<evidence type="ECO:0000256" key="2">
    <source>
        <dbReference type="ARBA" id="ARBA00009409"/>
    </source>
</evidence>
<dbReference type="InterPro" id="IPR015886">
    <property type="entry name" value="H2TH_FPG"/>
</dbReference>
<feature type="compositionally biased region" description="Acidic residues" evidence="10">
    <location>
        <begin position="304"/>
        <end position="320"/>
    </location>
</feature>
<gene>
    <name evidence="12" type="ORF">HDK90DRAFT_410964</name>
</gene>
<keyword evidence="7" id="KW-0456">Lyase</keyword>
<keyword evidence="5" id="KW-0238">DNA-binding</keyword>
<evidence type="ECO:0000256" key="8">
    <source>
        <dbReference type="ARBA" id="ARBA00023268"/>
    </source>
</evidence>
<evidence type="ECO:0000256" key="7">
    <source>
        <dbReference type="ARBA" id="ARBA00023239"/>
    </source>
</evidence>
<dbReference type="EMBL" id="JBBWRZ010000003">
    <property type="protein sequence ID" value="KAK8240736.1"/>
    <property type="molecule type" value="Genomic_DNA"/>
</dbReference>
<keyword evidence="9" id="KW-0326">Glycosidase</keyword>
<dbReference type="InterPro" id="IPR035937">
    <property type="entry name" value="FPG_N"/>
</dbReference>
<dbReference type="InterPro" id="IPR012319">
    <property type="entry name" value="FPG_cat"/>
</dbReference>
<keyword evidence="13" id="KW-1185">Reference proteome</keyword>
<protein>
    <submittedName>
        <fullName evidence="12">Formamidopyrimidine-DNA glycosylase N-terminal domain-containing protein</fullName>
    </submittedName>
</protein>
<keyword evidence="3" id="KW-0227">DNA damage</keyword>
<evidence type="ECO:0000256" key="5">
    <source>
        <dbReference type="ARBA" id="ARBA00023125"/>
    </source>
</evidence>
<proteinExistence type="inferred from homology"/>
<reference evidence="12 13" key="1">
    <citation type="submission" date="2024-04" db="EMBL/GenBank/DDBJ databases">
        <title>Phyllosticta paracitricarpa is synonymous to the EU quarantine fungus P. citricarpa based on phylogenomic analyses.</title>
        <authorList>
            <consortium name="Lawrence Berkeley National Laboratory"/>
            <person name="Van Ingen-Buijs V.A."/>
            <person name="Van Westerhoven A.C."/>
            <person name="Haridas S."/>
            <person name="Skiadas P."/>
            <person name="Martin F."/>
            <person name="Groenewald J.Z."/>
            <person name="Crous P.W."/>
            <person name="Seidl M.F."/>
        </authorList>
    </citation>
    <scope>NUCLEOTIDE SEQUENCE [LARGE SCALE GENOMIC DNA]</scope>
    <source>
        <strain evidence="12 13">CBS 123374</strain>
    </source>
</reference>
<keyword evidence="8" id="KW-0511">Multifunctional enzyme</keyword>
<dbReference type="SUPFAM" id="SSF81624">
    <property type="entry name" value="N-terminal domain of MutM-like DNA repair proteins"/>
    <property type="match status" value="1"/>
</dbReference>
<evidence type="ECO:0000256" key="3">
    <source>
        <dbReference type="ARBA" id="ARBA00022763"/>
    </source>
</evidence>
<feature type="compositionally biased region" description="Basic and acidic residues" evidence="10">
    <location>
        <begin position="349"/>
        <end position="377"/>
    </location>
</feature>
<evidence type="ECO:0000256" key="9">
    <source>
        <dbReference type="ARBA" id="ARBA00023295"/>
    </source>
</evidence>
<accession>A0ABR1YX74</accession>
<keyword evidence="4" id="KW-0378">Hydrolase</keyword>
<comment type="similarity">
    <text evidence="2">Belongs to the FPG family.</text>
</comment>
<evidence type="ECO:0000256" key="1">
    <source>
        <dbReference type="ARBA" id="ARBA00001668"/>
    </source>
</evidence>
<feature type="compositionally biased region" description="Basic residues" evidence="10">
    <location>
        <begin position="384"/>
        <end position="394"/>
    </location>
</feature>
<dbReference type="Gene3D" id="3.20.190.10">
    <property type="entry name" value="MutM-like, N-terminal"/>
    <property type="match status" value="1"/>
</dbReference>
<name>A0ABR1YX74_9PEZI</name>
<evidence type="ECO:0000259" key="11">
    <source>
        <dbReference type="PROSITE" id="PS51068"/>
    </source>
</evidence>
<dbReference type="SMART" id="SM00898">
    <property type="entry name" value="Fapy_DNA_glyco"/>
    <property type="match status" value="1"/>
</dbReference>
<dbReference type="PANTHER" id="PTHR22993">
    <property type="entry name" value="FORMAMIDOPYRIMIDINE-DNA GLYCOSYLASE"/>
    <property type="match status" value="1"/>
</dbReference>
<dbReference type="Pfam" id="PF01149">
    <property type="entry name" value="Fapy_DNA_glyco"/>
    <property type="match status" value="1"/>
</dbReference>
<dbReference type="InterPro" id="IPR010979">
    <property type="entry name" value="Ribosomal_uS13-like_H2TH"/>
</dbReference>
<dbReference type="SUPFAM" id="SSF46946">
    <property type="entry name" value="S13-like H2TH domain"/>
    <property type="match status" value="1"/>
</dbReference>
<dbReference type="SMART" id="SM01232">
    <property type="entry name" value="H2TH"/>
    <property type="match status" value="1"/>
</dbReference>
<dbReference type="CDD" id="cd08972">
    <property type="entry name" value="PF_Nei_N"/>
    <property type="match status" value="1"/>
</dbReference>
<evidence type="ECO:0000313" key="13">
    <source>
        <dbReference type="Proteomes" id="UP001492380"/>
    </source>
</evidence>
<dbReference type="PROSITE" id="PS51068">
    <property type="entry name" value="FPG_CAT"/>
    <property type="match status" value="1"/>
</dbReference>
<evidence type="ECO:0000313" key="12">
    <source>
        <dbReference type="EMBL" id="KAK8240736.1"/>
    </source>
</evidence>
<dbReference type="Gene3D" id="1.10.8.50">
    <property type="match status" value="1"/>
</dbReference>
<comment type="caution">
    <text evidence="12">The sequence shown here is derived from an EMBL/GenBank/DDBJ whole genome shotgun (WGS) entry which is preliminary data.</text>
</comment>
<feature type="compositionally biased region" description="Basic residues" evidence="10">
    <location>
        <begin position="324"/>
        <end position="335"/>
    </location>
</feature>
<feature type="domain" description="Formamidopyrimidine-DNA glycosylase catalytic" evidence="11">
    <location>
        <begin position="2"/>
        <end position="133"/>
    </location>
</feature>
<evidence type="ECO:0000256" key="6">
    <source>
        <dbReference type="ARBA" id="ARBA00023204"/>
    </source>
</evidence>
<keyword evidence="6" id="KW-0234">DNA repair</keyword>
<dbReference type="Proteomes" id="UP001492380">
    <property type="component" value="Unassembled WGS sequence"/>
</dbReference>
<organism evidence="12 13">
    <name type="scientific">Phyllosticta capitalensis</name>
    <dbReference type="NCBI Taxonomy" id="121624"/>
    <lineage>
        <taxon>Eukaryota</taxon>
        <taxon>Fungi</taxon>
        <taxon>Dikarya</taxon>
        <taxon>Ascomycota</taxon>
        <taxon>Pezizomycotina</taxon>
        <taxon>Dothideomycetes</taxon>
        <taxon>Dothideomycetes incertae sedis</taxon>
        <taxon>Botryosphaeriales</taxon>
        <taxon>Phyllostictaceae</taxon>
        <taxon>Phyllosticta</taxon>
    </lineage>
</organism>
<evidence type="ECO:0000256" key="4">
    <source>
        <dbReference type="ARBA" id="ARBA00022801"/>
    </source>
</evidence>
<feature type="region of interest" description="Disordered" evidence="10">
    <location>
        <begin position="289"/>
        <end position="451"/>
    </location>
</feature>
<comment type="catalytic activity">
    <reaction evidence="1">
        <text>Hydrolysis of DNA containing ring-opened 7-methylguanine residues, releasing 2,6-diamino-4-hydroxy-5-(N-methyl)formamidopyrimidine.</text>
        <dbReference type="EC" id="3.2.2.23"/>
    </reaction>
</comment>
<evidence type="ECO:0000256" key="10">
    <source>
        <dbReference type="SAM" id="MobiDB-lite"/>
    </source>
</evidence>
<dbReference type="PANTHER" id="PTHR22993:SF9">
    <property type="entry name" value="FORMAMIDOPYRIMIDINE-DNA GLYCOSYLASE"/>
    <property type="match status" value="1"/>
</dbReference>